<dbReference type="InterPro" id="IPR000719">
    <property type="entry name" value="Prot_kinase_dom"/>
</dbReference>
<dbReference type="SMART" id="SM00220">
    <property type="entry name" value="S_TKc"/>
    <property type="match status" value="1"/>
</dbReference>
<name>A0A098VSL9_9MICR</name>
<evidence type="ECO:0000313" key="2">
    <source>
        <dbReference type="EMBL" id="KGG51960.1"/>
    </source>
</evidence>
<keyword evidence="3" id="KW-1185">Reference proteome</keyword>
<accession>A0A098VSL9</accession>
<dbReference type="EMBL" id="JMKJ01000150">
    <property type="protein sequence ID" value="KGG51960.1"/>
    <property type="molecule type" value="Genomic_DNA"/>
</dbReference>
<dbReference type="GO" id="GO:0004674">
    <property type="term" value="F:protein serine/threonine kinase activity"/>
    <property type="evidence" value="ECO:0007669"/>
    <property type="project" value="TreeGrafter"/>
</dbReference>
<dbReference type="Proteomes" id="UP000029725">
    <property type="component" value="Unassembled WGS sequence"/>
</dbReference>
<organism evidence="2 3">
    <name type="scientific">Mitosporidium daphniae</name>
    <dbReference type="NCBI Taxonomy" id="1485682"/>
    <lineage>
        <taxon>Eukaryota</taxon>
        <taxon>Fungi</taxon>
        <taxon>Fungi incertae sedis</taxon>
        <taxon>Microsporidia</taxon>
        <taxon>Mitosporidium</taxon>
    </lineage>
</organism>
<dbReference type="SUPFAM" id="SSF56112">
    <property type="entry name" value="Protein kinase-like (PK-like)"/>
    <property type="match status" value="1"/>
</dbReference>
<evidence type="ECO:0000313" key="3">
    <source>
        <dbReference type="Proteomes" id="UP000029725"/>
    </source>
</evidence>
<dbReference type="VEuPathDB" id="MicrosporidiaDB:DI09_235p20"/>
<sequence>MNQNEIFMEYVKGRDLSGIPRFWRRNLKILAYILKEVAEAIDFMHKDDILHGDLKPDDILISKEGDVKMTDFDAAVKIKRLGSAYPEGRELGCLCEITYSTTEYAPDFTSKYVAQELIKSQSVVVNFMKNILINQKKDTPGWIALKRKELNFNVKAFPTKESDVFSFAATVVGLFKTRNEASYDKGLDSNLAKIINEALDPSPNKRPAIKKVLKCLESLPCCTTDEFKKLAAEVQELEMSPYTKKESKKH</sequence>
<dbReference type="OrthoDB" id="4062651at2759"/>
<feature type="domain" description="Protein kinase" evidence="1">
    <location>
        <begin position="1"/>
        <end position="219"/>
    </location>
</feature>
<dbReference type="GO" id="GO:0005737">
    <property type="term" value="C:cytoplasm"/>
    <property type="evidence" value="ECO:0007669"/>
    <property type="project" value="TreeGrafter"/>
</dbReference>
<keyword evidence="2" id="KW-0808">Transferase</keyword>
<dbReference type="AlphaFoldDB" id="A0A098VSL9"/>
<dbReference type="Pfam" id="PF00069">
    <property type="entry name" value="Pkinase"/>
    <property type="match status" value="1"/>
</dbReference>
<dbReference type="GO" id="GO:0005524">
    <property type="term" value="F:ATP binding"/>
    <property type="evidence" value="ECO:0007669"/>
    <property type="project" value="InterPro"/>
</dbReference>
<dbReference type="Gene3D" id="1.10.510.10">
    <property type="entry name" value="Transferase(Phosphotransferase) domain 1"/>
    <property type="match status" value="1"/>
</dbReference>
<dbReference type="RefSeq" id="XP_013238396.1">
    <property type="nucleotide sequence ID" value="XM_013382942.1"/>
</dbReference>
<dbReference type="InterPro" id="IPR011009">
    <property type="entry name" value="Kinase-like_dom_sf"/>
</dbReference>
<gene>
    <name evidence="2" type="ORF">DI09_235p20</name>
</gene>
<proteinExistence type="predicted"/>
<protein>
    <submittedName>
        <fullName evidence="2">Protein kinase</fullName>
    </submittedName>
</protein>
<comment type="caution">
    <text evidence="2">The sequence shown here is derived from an EMBL/GenBank/DDBJ whole genome shotgun (WGS) entry which is preliminary data.</text>
</comment>
<evidence type="ECO:0000259" key="1">
    <source>
        <dbReference type="PROSITE" id="PS50011"/>
    </source>
</evidence>
<dbReference type="PROSITE" id="PS50011">
    <property type="entry name" value="PROTEIN_KINASE_DOM"/>
    <property type="match status" value="1"/>
</dbReference>
<keyword evidence="2" id="KW-0418">Kinase</keyword>
<dbReference type="HOGENOM" id="CLU_056037_0_0_1"/>
<dbReference type="PANTHER" id="PTHR24361">
    <property type="entry name" value="MITOGEN-ACTIVATED KINASE KINASE KINASE"/>
    <property type="match status" value="1"/>
</dbReference>
<dbReference type="InterPro" id="IPR053235">
    <property type="entry name" value="Ser_Thr_kinase"/>
</dbReference>
<dbReference type="GeneID" id="25259155"/>
<reference evidence="2 3" key="1">
    <citation type="submission" date="2014-04" db="EMBL/GenBank/DDBJ databases">
        <title>A new species of microsporidia sheds light on the evolution of extreme parasitism.</title>
        <authorList>
            <person name="Haag K.L."/>
            <person name="James T.Y."/>
            <person name="Larsson R."/>
            <person name="Schaer T.M."/>
            <person name="Refardt D."/>
            <person name="Pombert J.-F."/>
            <person name="Ebert D."/>
        </authorList>
    </citation>
    <scope>NUCLEOTIDE SEQUENCE [LARGE SCALE GENOMIC DNA]</scope>
    <source>
        <strain evidence="2 3">UGP3</strain>
        <tissue evidence="2">Spores</tissue>
    </source>
</reference>